<organism evidence="1 2">
    <name type="scientific">Brassica cretica</name>
    <name type="common">Mustard</name>
    <dbReference type="NCBI Taxonomy" id="69181"/>
    <lineage>
        <taxon>Eukaryota</taxon>
        <taxon>Viridiplantae</taxon>
        <taxon>Streptophyta</taxon>
        <taxon>Embryophyta</taxon>
        <taxon>Tracheophyta</taxon>
        <taxon>Spermatophyta</taxon>
        <taxon>Magnoliopsida</taxon>
        <taxon>eudicotyledons</taxon>
        <taxon>Gunneridae</taxon>
        <taxon>Pentapetalae</taxon>
        <taxon>rosids</taxon>
        <taxon>malvids</taxon>
        <taxon>Brassicales</taxon>
        <taxon>Brassicaceae</taxon>
        <taxon>Brassiceae</taxon>
        <taxon>Brassica</taxon>
    </lineage>
</organism>
<dbReference type="AlphaFoldDB" id="A0A8S9SB60"/>
<comment type="caution">
    <text evidence="1">The sequence shown here is derived from an EMBL/GenBank/DDBJ whole genome shotgun (WGS) entry which is preliminary data.</text>
</comment>
<reference evidence="1" key="1">
    <citation type="submission" date="2019-12" db="EMBL/GenBank/DDBJ databases">
        <title>Genome sequencing and annotation of Brassica cretica.</title>
        <authorList>
            <person name="Studholme D.J."/>
            <person name="Sarris P."/>
        </authorList>
    </citation>
    <scope>NUCLEOTIDE SEQUENCE</scope>
    <source>
        <strain evidence="1">PFS-109/04</strain>
        <tissue evidence="1">Leaf</tissue>
    </source>
</reference>
<proteinExistence type="predicted"/>
<protein>
    <submittedName>
        <fullName evidence="1">Uncharacterized protein</fullName>
    </submittedName>
</protein>
<name>A0A8S9SB60_BRACR</name>
<dbReference type="EMBL" id="QGKX02000088">
    <property type="protein sequence ID" value="KAF3589816.1"/>
    <property type="molecule type" value="Genomic_DNA"/>
</dbReference>
<sequence>MITACGVTHRSTRWNGQARGVAMHATRPCGQTCGGRGVSLHRARPCSQTGRGRGVIQHETEICSQPCGARGSDTRAATRLVSDCTWIRFCSSEERSVLVENSSRSVWTWVYLRRSRKGSDRRSRVWGQGHGQPKTAYWGELVFLQTSYPVGSRKPFIRWIGKTQANGVMSYGCVLHDGEDRILPIVKEEHNVTRAQVTSSELVEVAGS</sequence>
<evidence type="ECO:0000313" key="1">
    <source>
        <dbReference type="EMBL" id="KAF3589816.1"/>
    </source>
</evidence>
<dbReference type="Proteomes" id="UP000712600">
    <property type="component" value="Unassembled WGS sequence"/>
</dbReference>
<evidence type="ECO:0000313" key="2">
    <source>
        <dbReference type="Proteomes" id="UP000712600"/>
    </source>
</evidence>
<gene>
    <name evidence="1" type="ORF">F2Q69_00031335</name>
</gene>
<accession>A0A8S9SB60</accession>